<dbReference type="Gene3D" id="3.10.20.90">
    <property type="entry name" value="Phosphatidylinositol 3-kinase Catalytic Subunit, Chain A, domain 1"/>
    <property type="match status" value="1"/>
</dbReference>
<dbReference type="GO" id="GO:0016020">
    <property type="term" value="C:membrane"/>
    <property type="evidence" value="ECO:0007669"/>
    <property type="project" value="UniProtKB-SubCell"/>
</dbReference>
<dbReference type="GeneTree" id="ENSGT00950000185851"/>
<comment type="similarity">
    <text evidence="2">Belongs to the ATG8 family.</text>
</comment>
<keyword evidence="4" id="KW-0449">Lipoprotein</keyword>
<name>A0A8D2GLQ0_UROPR</name>
<sequence length="107" mass="12580">MNFHYKEDHLFEYQKKEGENIQKKYPDRVSVIAALKAKGAHLSKRKYLVPSYLAVVPPWASYPRRIMRKTIFYMWPTEMKVSMGSECRSPGDGSTWTWGHEVLMIPK</sequence>
<evidence type="ECO:0000256" key="2">
    <source>
        <dbReference type="ARBA" id="ARBA00007293"/>
    </source>
</evidence>
<organism evidence="5 6">
    <name type="scientific">Urocitellus parryii</name>
    <name type="common">Arctic ground squirrel</name>
    <name type="synonym">Spermophilus parryii</name>
    <dbReference type="NCBI Taxonomy" id="9999"/>
    <lineage>
        <taxon>Eukaryota</taxon>
        <taxon>Metazoa</taxon>
        <taxon>Chordata</taxon>
        <taxon>Craniata</taxon>
        <taxon>Vertebrata</taxon>
        <taxon>Euteleostomi</taxon>
        <taxon>Mammalia</taxon>
        <taxon>Eutheria</taxon>
        <taxon>Euarchontoglires</taxon>
        <taxon>Glires</taxon>
        <taxon>Rodentia</taxon>
        <taxon>Sciuromorpha</taxon>
        <taxon>Sciuridae</taxon>
        <taxon>Xerinae</taxon>
        <taxon>Marmotini</taxon>
        <taxon>Urocitellus</taxon>
    </lineage>
</organism>
<dbReference type="Proteomes" id="UP000694417">
    <property type="component" value="Unplaced"/>
</dbReference>
<dbReference type="InterPro" id="IPR004241">
    <property type="entry name" value="Atg8-like"/>
</dbReference>
<dbReference type="AlphaFoldDB" id="A0A8D2GLQ0"/>
<comment type="subcellular location">
    <subcellularLocation>
        <location evidence="1">Membrane</location>
    </subcellularLocation>
</comment>
<dbReference type="Pfam" id="PF02991">
    <property type="entry name" value="ATG8"/>
    <property type="match status" value="1"/>
</dbReference>
<reference evidence="5" key="2">
    <citation type="submission" date="2025-09" db="UniProtKB">
        <authorList>
            <consortium name="Ensembl"/>
        </authorList>
    </citation>
    <scope>IDENTIFICATION</scope>
</reference>
<dbReference type="SUPFAM" id="SSF54236">
    <property type="entry name" value="Ubiquitin-like"/>
    <property type="match status" value="1"/>
</dbReference>
<proteinExistence type="inferred from homology"/>
<evidence type="ECO:0000256" key="3">
    <source>
        <dbReference type="ARBA" id="ARBA00023136"/>
    </source>
</evidence>
<protein>
    <submittedName>
        <fullName evidence="5">Uncharacterized protein</fullName>
    </submittedName>
</protein>
<evidence type="ECO:0000256" key="1">
    <source>
        <dbReference type="ARBA" id="ARBA00004370"/>
    </source>
</evidence>
<evidence type="ECO:0000313" key="5">
    <source>
        <dbReference type="Ensembl" id="ENSUPAP00010003031.1"/>
    </source>
</evidence>
<dbReference type="Ensembl" id="ENSUPAT00010003491.1">
    <property type="protein sequence ID" value="ENSUPAP00010003031.1"/>
    <property type="gene ID" value="ENSUPAG00010002522.1"/>
</dbReference>
<evidence type="ECO:0000256" key="4">
    <source>
        <dbReference type="ARBA" id="ARBA00023288"/>
    </source>
</evidence>
<keyword evidence="6" id="KW-1185">Reference proteome</keyword>
<dbReference type="InterPro" id="IPR029071">
    <property type="entry name" value="Ubiquitin-like_domsf"/>
</dbReference>
<keyword evidence="3" id="KW-0472">Membrane</keyword>
<reference evidence="5" key="1">
    <citation type="submission" date="2025-08" db="UniProtKB">
        <authorList>
            <consortium name="Ensembl"/>
        </authorList>
    </citation>
    <scope>IDENTIFICATION</scope>
</reference>
<evidence type="ECO:0000313" key="6">
    <source>
        <dbReference type="Proteomes" id="UP000694417"/>
    </source>
</evidence>
<accession>A0A8D2GLQ0</accession>